<evidence type="ECO:0000256" key="3">
    <source>
        <dbReference type="ARBA" id="ARBA00022475"/>
    </source>
</evidence>
<dbReference type="Proteomes" id="UP001524383">
    <property type="component" value="Unassembled WGS sequence"/>
</dbReference>
<keyword evidence="4" id="KW-0547">Nucleotide-binding</keyword>
<evidence type="ECO:0000256" key="7">
    <source>
        <dbReference type="ARBA" id="ARBA00023136"/>
    </source>
</evidence>
<evidence type="ECO:0000256" key="6">
    <source>
        <dbReference type="ARBA" id="ARBA00022967"/>
    </source>
</evidence>
<dbReference type="InterPro" id="IPR003439">
    <property type="entry name" value="ABC_transporter-like_ATP-bd"/>
</dbReference>
<keyword evidence="2" id="KW-0813">Transport</keyword>
<name>A0ABD4THG4_9EURY</name>
<dbReference type="InterPro" id="IPR050095">
    <property type="entry name" value="ECF_ABC_transporter_ATP-bd"/>
</dbReference>
<feature type="domain" description="ABC transporter" evidence="8">
    <location>
        <begin position="2"/>
        <end position="201"/>
    </location>
</feature>
<evidence type="ECO:0000256" key="2">
    <source>
        <dbReference type="ARBA" id="ARBA00022448"/>
    </source>
</evidence>
<proteinExistence type="predicted"/>
<sequence>MITIENLSHGILSIPYFEIPEGITSVFGRNGAGKTTLLSLCAGVLLPDKGLVRIDEKSPRTLDIGWVSEFPDRNILFDEVFNEIAAPLRFRHNPIDQIEERTGEIAEVLQITHLLHRKTRSLSGGEKILVCLACALVTDPILLVIDEADSHLDRETARRVQEAIRTVSPRHVLQSSQYRDNASHSDQVVILENGQISWEGI</sequence>
<dbReference type="PANTHER" id="PTHR43553">
    <property type="entry name" value="HEAVY METAL TRANSPORTER"/>
    <property type="match status" value="1"/>
</dbReference>
<dbReference type="Gene3D" id="3.40.50.300">
    <property type="entry name" value="P-loop containing nucleotide triphosphate hydrolases"/>
    <property type="match status" value="1"/>
</dbReference>
<dbReference type="PROSITE" id="PS50893">
    <property type="entry name" value="ABC_TRANSPORTER_2"/>
    <property type="match status" value="1"/>
</dbReference>
<dbReference type="InterPro" id="IPR027417">
    <property type="entry name" value="P-loop_NTPase"/>
</dbReference>
<dbReference type="SUPFAM" id="SSF52540">
    <property type="entry name" value="P-loop containing nucleoside triphosphate hydrolases"/>
    <property type="match status" value="1"/>
</dbReference>
<dbReference type="GO" id="GO:0005886">
    <property type="term" value="C:plasma membrane"/>
    <property type="evidence" value="ECO:0007669"/>
    <property type="project" value="UniProtKB-SubCell"/>
</dbReference>
<evidence type="ECO:0000256" key="1">
    <source>
        <dbReference type="ARBA" id="ARBA00004202"/>
    </source>
</evidence>
<evidence type="ECO:0000256" key="5">
    <source>
        <dbReference type="ARBA" id="ARBA00022840"/>
    </source>
</evidence>
<keyword evidence="3" id="KW-1003">Cell membrane</keyword>
<dbReference type="EMBL" id="VOTZ01000002">
    <property type="protein sequence ID" value="MCQ1537654.1"/>
    <property type="molecule type" value="Genomic_DNA"/>
</dbReference>
<accession>A0ABD4THG4</accession>
<dbReference type="AlphaFoldDB" id="A0ABD4THG4"/>
<comment type="caution">
    <text evidence="9">The sequence shown here is derived from an EMBL/GenBank/DDBJ whole genome shotgun (WGS) entry which is preliminary data.</text>
</comment>
<evidence type="ECO:0000313" key="9">
    <source>
        <dbReference type="EMBL" id="MCQ1537654.1"/>
    </source>
</evidence>
<comment type="subcellular location">
    <subcellularLocation>
        <location evidence="1">Cell membrane</location>
        <topology evidence="1">Peripheral membrane protein</topology>
    </subcellularLocation>
</comment>
<evidence type="ECO:0000259" key="8">
    <source>
        <dbReference type="PROSITE" id="PS50893"/>
    </source>
</evidence>
<evidence type="ECO:0000256" key="4">
    <source>
        <dbReference type="ARBA" id="ARBA00022741"/>
    </source>
</evidence>
<keyword evidence="7" id="KW-0472">Membrane</keyword>
<reference evidence="9 10" key="1">
    <citation type="submission" date="2019-08" db="EMBL/GenBank/DDBJ databases">
        <authorList>
            <person name="Chen S.-C."/>
            <person name="Lai M.-C."/>
            <person name="You Y.-T."/>
        </authorList>
    </citation>
    <scope>NUCLEOTIDE SEQUENCE [LARGE SCALE GENOMIC DNA]</scope>
    <source>
        <strain evidence="9 10">P2F9704a</strain>
    </source>
</reference>
<dbReference type="SMART" id="SM00382">
    <property type="entry name" value="AAA"/>
    <property type="match status" value="1"/>
</dbReference>
<gene>
    <name evidence="9" type="ORF">FTO68_01425</name>
</gene>
<dbReference type="Pfam" id="PF00005">
    <property type="entry name" value="ABC_tran"/>
    <property type="match status" value="1"/>
</dbReference>
<dbReference type="PANTHER" id="PTHR43553:SF27">
    <property type="entry name" value="ENERGY-COUPLING FACTOR TRANSPORTER ATP-BINDING PROTEIN ECFA2"/>
    <property type="match status" value="1"/>
</dbReference>
<keyword evidence="5 9" id="KW-0067">ATP-binding</keyword>
<dbReference type="RefSeq" id="WP_255331563.1">
    <property type="nucleotide sequence ID" value="NZ_VOTZ01000002.1"/>
</dbReference>
<protein>
    <submittedName>
        <fullName evidence="9">ATP-binding cassette domain-containing protein</fullName>
    </submittedName>
</protein>
<evidence type="ECO:0000313" key="10">
    <source>
        <dbReference type="Proteomes" id="UP001524383"/>
    </source>
</evidence>
<dbReference type="InterPro" id="IPR003593">
    <property type="entry name" value="AAA+_ATPase"/>
</dbReference>
<dbReference type="GO" id="GO:0005524">
    <property type="term" value="F:ATP binding"/>
    <property type="evidence" value="ECO:0007669"/>
    <property type="project" value="UniProtKB-KW"/>
</dbReference>
<keyword evidence="10" id="KW-1185">Reference proteome</keyword>
<keyword evidence="6" id="KW-1278">Translocase</keyword>
<organism evidence="9 10">
    <name type="scientific">Methanocalculus taiwanensis</name>
    <dbReference type="NCBI Taxonomy" id="106207"/>
    <lineage>
        <taxon>Archaea</taxon>
        <taxon>Methanobacteriati</taxon>
        <taxon>Methanobacteriota</taxon>
        <taxon>Stenosarchaea group</taxon>
        <taxon>Methanomicrobia</taxon>
        <taxon>Methanomicrobiales</taxon>
        <taxon>Methanocalculaceae</taxon>
        <taxon>Methanocalculus</taxon>
    </lineage>
</organism>